<dbReference type="GO" id="GO:0005737">
    <property type="term" value="C:cytoplasm"/>
    <property type="evidence" value="ECO:0007669"/>
    <property type="project" value="TreeGrafter"/>
</dbReference>
<dbReference type="InterPro" id="IPR017941">
    <property type="entry name" value="Rieske_2Fe-2S"/>
</dbReference>
<dbReference type="PRINTS" id="PR00162">
    <property type="entry name" value="RIESKE"/>
</dbReference>
<keyword evidence="2" id="KW-0479">Metal-binding</keyword>
<dbReference type="GO" id="GO:0016705">
    <property type="term" value="F:oxidoreductase activity, acting on paired donors, with incorporation or reduction of molecular oxygen"/>
    <property type="evidence" value="ECO:0007669"/>
    <property type="project" value="UniProtKB-ARBA"/>
</dbReference>
<dbReference type="Gene3D" id="3.30.9.10">
    <property type="entry name" value="D-Amino Acid Oxidase, subunit A, domain 2"/>
    <property type="match status" value="1"/>
</dbReference>
<evidence type="ECO:0000313" key="7">
    <source>
        <dbReference type="EMBL" id="TCL54257.1"/>
    </source>
</evidence>
<dbReference type="OrthoDB" id="9767869at2"/>
<protein>
    <submittedName>
        <fullName evidence="7">Glycine/D-amino acid oxidase-like deaminating enzyme</fullName>
    </submittedName>
</protein>
<comment type="caution">
    <text evidence="7">The sequence shown here is derived from an EMBL/GenBank/DDBJ whole genome shotgun (WGS) entry which is preliminary data.</text>
</comment>
<dbReference type="InterPro" id="IPR005805">
    <property type="entry name" value="Rieske_Fe-S_prot_C"/>
</dbReference>
<dbReference type="PANTHER" id="PTHR13847">
    <property type="entry name" value="SARCOSINE DEHYDROGENASE-RELATED"/>
    <property type="match status" value="1"/>
</dbReference>
<dbReference type="SUPFAM" id="SSF51905">
    <property type="entry name" value="FAD/NAD(P)-binding domain"/>
    <property type="match status" value="1"/>
</dbReference>
<dbReference type="GO" id="GO:0004497">
    <property type="term" value="F:monooxygenase activity"/>
    <property type="evidence" value="ECO:0007669"/>
    <property type="project" value="UniProtKB-ARBA"/>
</dbReference>
<dbReference type="PROSITE" id="PS51296">
    <property type="entry name" value="RIESKE"/>
    <property type="match status" value="1"/>
</dbReference>
<dbReference type="Proteomes" id="UP000295718">
    <property type="component" value="Unassembled WGS sequence"/>
</dbReference>
<sequence length="447" mass="49905">MDSIWTMTADISRREPLLEDITTDTVVIGGGMAGILIAYFLEKKGIPTVVLEASRIGSGQTKNTTAKITLQHGPIYHKLIGEIGEKNAKLYAEANRLAIAQFRSLVEEKRIDCEFRECSAYLYSCEHTDTLKKEEEAAVSLGICAELTDKTELPFPVKSALKFYDQAVFHPLLFLERISENITVYEDTKVLQVERAEEENKIITNRATVRAKRVVFAAHYPFINVPGYYFLRLHQERSYVVALKNTKQMDHVYIGIDMEGFSFRKSGDYLLLGGGGHRTGENTGGGSYQKLRKAAEKWFPECKEITHFSAQDCMPLDDIPYIGQFSSSTPDWFVATGFRKWGMTSSMVSAMLLSDLIAKGQSPYEELFTPQRFHVQASAANLAQDGAQSVKGLSKGVFTATPKCTHMGCALEWNPDELSWDCPCHGSRFDGDGKVIDNPAIEDLANE</sequence>
<keyword evidence="3" id="KW-0408">Iron</keyword>
<dbReference type="EMBL" id="SLUO01000021">
    <property type="protein sequence ID" value="TCL54257.1"/>
    <property type="molecule type" value="Genomic_DNA"/>
</dbReference>
<gene>
    <name evidence="7" type="ORF">EDD76_12126</name>
</gene>
<dbReference type="InterPro" id="IPR006076">
    <property type="entry name" value="FAD-dep_OxRdtase"/>
</dbReference>
<dbReference type="PANTHER" id="PTHR13847:SF274">
    <property type="entry name" value="RIESKE 2FE-2S IRON-SULFUR PROTEIN YHFW-RELATED"/>
    <property type="match status" value="1"/>
</dbReference>
<dbReference type="InterPro" id="IPR036188">
    <property type="entry name" value="FAD/NAD-bd_sf"/>
</dbReference>
<feature type="domain" description="Rieske" evidence="6">
    <location>
        <begin position="404"/>
        <end position="447"/>
    </location>
</feature>
<dbReference type="Gene3D" id="2.102.10.10">
    <property type="entry name" value="Rieske [2Fe-2S] iron-sulphur domain"/>
    <property type="match status" value="1"/>
</dbReference>
<dbReference type="GO" id="GO:0051537">
    <property type="term" value="F:2 iron, 2 sulfur cluster binding"/>
    <property type="evidence" value="ECO:0007669"/>
    <property type="project" value="UniProtKB-KW"/>
</dbReference>
<keyword evidence="8" id="KW-1185">Reference proteome</keyword>
<evidence type="ECO:0000256" key="4">
    <source>
        <dbReference type="ARBA" id="ARBA00023014"/>
    </source>
</evidence>
<proteinExistence type="predicted"/>
<dbReference type="Pfam" id="PF01266">
    <property type="entry name" value="DAO"/>
    <property type="match status" value="1"/>
</dbReference>
<name>A0A4R1QM09_9FIRM</name>
<evidence type="ECO:0000256" key="3">
    <source>
        <dbReference type="ARBA" id="ARBA00023004"/>
    </source>
</evidence>
<evidence type="ECO:0000313" key="8">
    <source>
        <dbReference type="Proteomes" id="UP000295718"/>
    </source>
</evidence>
<dbReference type="InterPro" id="IPR036922">
    <property type="entry name" value="Rieske_2Fe-2S_sf"/>
</dbReference>
<dbReference type="Gene3D" id="3.50.50.60">
    <property type="entry name" value="FAD/NAD(P)-binding domain"/>
    <property type="match status" value="1"/>
</dbReference>
<organism evidence="7 8">
    <name type="scientific">Kineothrix alysoides</name>
    <dbReference type="NCBI Taxonomy" id="1469948"/>
    <lineage>
        <taxon>Bacteria</taxon>
        <taxon>Bacillati</taxon>
        <taxon>Bacillota</taxon>
        <taxon>Clostridia</taxon>
        <taxon>Lachnospirales</taxon>
        <taxon>Lachnospiraceae</taxon>
        <taxon>Kineothrix</taxon>
    </lineage>
</organism>
<dbReference type="GO" id="GO:0046872">
    <property type="term" value="F:metal ion binding"/>
    <property type="evidence" value="ECO:0007669"/>
    <property type="project" value="UniProtKB-KW"/>
</dbReference>
<evidence type="ECO:0000256" key="5">
    <source>
        <dbReference type="ARBA" id="ARBA00023157"/>
    </source>
</evidence>
<dbReference type="GO" id="GO:0016020">
    <property type="term" value="C:membrane"/>
    <property type="evidence" value="ECO:0007669"/>
    <property type="project" value="InterPro"/>
</dbReference>
<dbReference type="STRING" id="1469948.GCA_000732725_02998"/>
<accession>A0A4R1QM09</accession>
<dbReference type="SUPFAM" id="SSF50022">
    <property type="entry name" value="ISP domain"/>
    <property type="match status" value="1"/>
</dbReference>
<keyword evidence="5" id="KW-1015">Disulfide bond</keyword>
<dbReference type="Pfam" id="PF00355">
    <property type="entry name" value="Rieske"/>
    <property type="match status" value="1"/>
</dbReference>
<keyword evidence="4" id="KW-0411">Iron-sulfur</keyword>
<evidence type="ECO:0000259" key="6">
    <source>
        <dbReference type="PROSITE" id="PS51296"/>
    </source>
</evidence>
<keyword evidence="1" id="KW-0001">2Fe-2S</keyword>
<evidence type="ECO:0000256" key="2">
    <source>
        <dbReference type="ARBA" id="ARBA00022723"/>
    </source>
</evidence>
<dbReference type="AlphaFoldDB" id="A0A4R1QM09"/>
<dbReference type="RefSeq" id="WP_031391646.1">
    <property type="nucleotide sequence ID" value="NZ_JPNB01000002.1"/>
</dbReference>
<evidence type="ECO:0000256" key="1">
    <source>
        <dbReference type="ARBA" id="ARBA00022714"/>
    </source>
</evidence>
<reference evidence="7 8" key="1">
    <citation type="submission" date="2019-03" db="EMBL/GenBank/DDBJ databases">
        <title>Genomic Encyclopedia of Type Strains, Phase IV (KMG-IV): sequencing the most valuable type-strain genomes for metagenomic binning, comparative biology and taxonomic classification.</title>
        <authorList>
            <person name="Goeker M."/>
        </authorList>
    </citation>
    <scope>NUCLEOTIDE SEQUENCE [LARGE SCALE GENOMIC DNA]</scope>
    <source>
        <strain evidence="7 8">DSM 100556</strain>
    </source>
</reference>